<proteinExistence type="predicted"/>
<name>A0A1R3GUJ2_9ROSI</name>
<gene>
    <name evidence="1" type="ORF">COLO4_33381</name>
</gene>
<evidence type="ECO:0000313" key="1">
    <source>
        <dbReference type="EMBL" id="OMO61670.1"/>
    </source>
</evidence>
<comment type="caution">
    <text evidence="1">The sequence shown here is derived from an EMBL/GenBank/DDBJ whole genome shotgun (WGS) entry which is preliminary data.</text>
</comment>
<dbReference type="Proteomes" id="UP000187203">
    <property type="component" value="Unassembled WGS sequence"/>
</dbReference>
<protein>
    <submittedName>
        <fullName evidence="1">Uncharacterized protein</fullName>
    </submittedName>
</protein>
<sequence>MAQRRWVGFRVERGTDDIIDPSPLQSDFAVLRALVASSV</sequence>
<evidence type="ECO:0000313" key="2">
    <source>
        <dbReference type="Proteomes" id="UP000187203"/>
    </source>
</evidence>
<dbReference type="EMBL" id="AWUE01021589">
    <property type="protein sequence ID" value="OMO61670.1"/>
    <property type="molecule type" value="Genomic_DNA"/>
</dbReference>
<reference evidence="2" key="1">
    <citation type="submission" date="2013-09" db="EMBL/GenBank/DDBJ databases">
        <title>Corchorus olitorius genome sequencing.</title>
        <authorList>
            <person name="Alam M."/>
            <person name="Haque M.S."/>
            <person name="Islam M.S."/>
            <person name="Emdad E.M."/>
            <person name="Islam M.M."/>
            <person name="Ahmed B."/>
            <person name="Halim A."/>
            <person name="Hossen Q.M.M."/>
            <person name="Hossain M.Z."/>
            <person name="Ahmed R."/>
            <person name="Khan M.M."/>
            <person name="Islam R."/>
            <person name="Rashid M.M."/>
            <person name="Khan S.A."/>
            <person name="Rahman M.S."/>
            <person name="Alam M."/>
            <person name="Yahiya A.S."/>
            <person name="Khan M.S."/>
            <person name="Azam M.S."/>
            <person name="Haque T."/>
            <person name="Lashkar M.Z.H."/>
            <person name="Akhand A.I."/>
            <person name="Morshed G."/>
            <person name="Roy S."/>
            <person name="Uddin K.S."/>
            <person name="Rabeya T."/>
            <person name="Hossain A.S."/>
            <person name="Chowdhury A."/>
            <person name="Snigdha A.R."/>
            <person name="Mortoza M.S."/>
            <person name="Matin S.A."/>
            <person name="Hoque S.M.E."/>
            <person name="Islam M.K."/>
            <person name="Roy D.K."/>
            <person name="Haider R."/>
            <person name="Moosa M.M."/>
            <person name="Elias S.M."/>
            <person name="Hasan A.M."/>
            <person name="Jahan S."/>
            <person name="Shafiuddin M."/>
            <person name="Mahmood N."/>
            <person name="Shommy N.S."/>
        </authorList>
    </citation>
    <scope>NUCLEOTIDE SEQUENCE [LARGE SCALE GENOMIC DNA]</scope>
    <source>
        <strain evidence="2">cv. O-4</strain>
    </source>
</reference>
<keyword evidence="2" id="KW-1185">Reference proteome</keyword>
<dbReference type="AlphaFoldDB" id="A0A1R3GUJ2"/>
<organism evidence="1 2">
    <name type="scientific">Corchorus olitorius</name>
    <dbReference type="NCBI Taxonomy" id="93759"/>
    <lineage>
        <taxon>Eukaryota</taxon>
        <taxon>Viridiplantae</taxon>
        <taxon>Streptophyta</taxon>
        <taxon>Embryophyta</taxon>
        <taxon>Tracheophyta</taxon>
        <taxon>Spermatophyta</taxon>
        <taxon>Magnoliopsida</taxon>
        <taxon>eudicotyledons</taxon>
        <taxon>Gunneridae</taxon>
        <taxon>Pentapetalae</taxon>
        <taxon>rosids</taxon>
        <taxon>malvids</taxon>
        <taxon>Malvales</taxon>
        <taxon>Malvaceae</taxon>
        <taxon>Grewioideae</taxon>
        <taxon>Apeibeae</taxon>
        <taxon>Corchorus</taxon>
    </lineage>
</organism>
<accession>A0A1R3GUJ2</accession>